<dbReference type="CDD" id="cd03062">
    <property type="entry name" value="TRX_Fd_Sucrase"/>
    <property type="match status" value="1"/>
</dbReference>
<dbReference type="Proteomes" id="UP000603453">
    <property type="component" value="Unassembled WGS sequence"/>
</dbReference>
<dbReference type="PANTHER" id="PTHR31902">
    <property type="entry name" value="ACTIN PATCHES DISTAL PROTEIN 1"/>
    <property type="match status" value="1"/>
</dbReference>
<dbReference type="Gene3D" id="3.40.30.10">
    <property type="entry name" value="Glutaredoxin"/>
    <property type="match status" value="1"/>
</dbReference>
<evidence type="ECO:0008006" key="3">
    <source>
        <dbReference type="Google" id="ProtNLM"/>
    </source>
</evidence>
<dbReference type="InterPro" id="IPR036249">
    <property type="entry name" value="Thioredoxin-like_sf"/>
</dbReference>
<dbReference type="PANTHER" id="PTHR31902:SF14">
    <property type="entry name" value="ACTIN PATCHES DISTAL PROTEIN 1"/>
    <property type="match status" value="1"/>
</dbReference>
<gene>
    <name evidence="1" type="ORF">INT47_000251</name>
</gene>
<dbReference type="Pfam" id="PF06999">
    <property type="entry name" value="Suc_Fer-like"/>
    <property type="match status" value="1"/>
</dbReference>
<keyword evidence="2" id="KW-1185">Reference proteome</keyword>
<dbReference type="AlphaFoldDB" id="A0A8H7QKG6"/>
<evidence type="ECO:0000313" key="2">
    <source>
        <dbReference type="Proteomes" id="UP000603453"/>
    </source>
</evidence>
<dbReference type="OrthoDB" id="10253744at2759"/>
<evidence type="ECO:0000313" key="1">
    <source>
        <dbReference type="EMBL" id="KAG2194324.1"/>
    </source>
</evidence>
<dbReference type="EMBL" id="JAEPRD010000199">
    <property type="protein sequence ID" value="KAG2194324.1"/>
    <property type="molecule type" value="Genomic_DNA"/>
</dbReference>
<reference evidence="1" key="1">
    <citation type="submission" date="2020-12" db="EMBL/GenBank/DDBJ databases">
        <title>Metabolic potential, ecology and presence of endohyphal bacteria is reflected in genomic diversity of Mucoromycotina.</title>
        <authorList>
            <person name="Muszewska A."/>
            <person name="Okrasinska A."/>
            <person name="Steczkiewicz K."/>
            <person name="Drgas O."/>
            <person name="Orlowska M."/>
            <person name="Perlinska-Lenart U."/>
            <person name="Aleksandrzak-Piekarczyk T."/>
            <person name="Szatraj K."/>
            <person name="Zielenkiewicz U."/>
            <person name="Pilsyk S."/>
            <person name="Malc E."/>
            <person name="Mieczkowski P."/>
            <person name="Kruszewska J.S."/>
            <person name="Biernat P."/>
            <person name="Pawlowska J."/>
        </authorList>
    </citation>
    <scope>NUCLEOTIDE SEQUENCE</scope>
    <source>
        <strain evidence="1">WA0000017839</strain>
    </source>
</reference>
<organism evidence="1 2">
    <name type="scientific">Mucor saturninus</name>
    <dbReference type="NCBI Taxonomy" id="64648"/>
    <lineage>
        <taxon>Eukaryota</taxon>
        <taxon>Fungi</taxon>
        <taxon>Fungi incertae sedis</taxon>
        <taxon>Mucoromycota</taxon>
        <taxon>Mucoromycotina</taxon>
        <taxon>Mucoromycetes</taxon>
        <taxon>Mucorales</taxon>
        <taxon>Mucorineae</taxon>
        <taxon>Mucoraceae</taxon>
        <taxon>Mucor</taxon>
    </lineage>
</organism>
<protein>
    <recommendedName>
        <fullName evidence="3">Altered inheritance of mitochondria protein 32</fullName>
    </recommendedName>
</protein>
<dbReference type="SUPFAM" id="SSF52833">
    <property type="entry name" value="Thioredoxin-like"/>
    <property type="match status" value="1"/>
</dbReference>
<name>A0A8H7QKG6_9FUNG</name>
<sequence>MKWLANCLNSLYSSSCTSELATNNILPPIDIKELSPVVAVDCKGCMKPCAQHPLVPSHLNIDQSKPLHNTVPPYAIHIILMTGKTDWPSRIEEEGLARAFTQCIQKRKNLDKRPFENRYHPAYFGNTTDENENQRVIVTNSSLPSMYSTTGMDIILLPDNIIIANITLKRVDALLDYIFGKPCYQAFSIYPCPFSSLILVCGHGTKDRRCGTVGPMLQKALQQASLQATKEEGTTKVALVSHLGGHAFAGNLVVYTYNGHRAIWYGRVTPCYCKDIIENTLDDDKVIEDLVRGIFEVKSKPNLACQAKLEW</sequence>
<accession>A0A8H7QKG6</accession>
<dbReference type="InterPro" id="IPR009737">
    <property type="entry name" value="Aim32/Apd1-like"/>
</dbReference>
<proteinExistence type="predicted"/>
<comment type="caution">
    <text evidence="1">The sequence shown here is derived from an EMBL/GenBank/DDBJ whole genome shotgun (WGS) entry which is preliminary data.</text>
</comment>